<protein>
    <submittedName>
        <fullName evidence="4">Enoyl-CoA hydratase/isomerase family protein</fullName>
    </submittedName>
</protein>
<proteinExistence type="inferred from homology"/>
<dbReference type="EMBL" id="LOPW02000018">
    <property type="protein sequence ID" value="POG54163.1"/>
    <property type="molecule type" value="Genomic_DNA"/>
</dbReference>
<comment type="similarity">
    <text evidence="1 3">Belongs to the enoyl-CoA hydratase/isomerase family.</text>
</comment>
<sequence>MSDELTYEVEGEIGVITITRPDSLNALNTSVNEQIRDALESFESADVRAVLIESSGDRAFVAGADLKEIHGMSVDEFISYQKNGRRTNDAIAAHPKPVIAVVDGLAYGGGFEVALAADMVVSTPDAKFALPEAKLGLLPGGGGTQRLTRIAGTNATKELLMTGEPIDGERAHQLGIVNRLADDPSREARELADELTATGPLATAAAKELVDEGIQAPLDTALTLEQEVTFTLYGSDDTSEGIEAFVESRTPEFTGE</sequence>
<dbReference type="PANTHER" id="PTHR11941:SF54">
    <property type="entry name" value="ENOYL-COA HYDRATASE, MITOCHONDRIAL"/>
    <property type="match status" value="1"/>
</dbReference>
<evidence type="ECO:0000313" key="4">
    <source>
        <dbReference type="EMBL" id="POG54163.1"/>
    </source>
</evidence>
<dbReference type="OrthoDB" id="27846at2157"/>
<evidence type="ECO:0000256" key="1">
    <source>
        <dbReference type="ARBA" id="ARBA00005254"/>
    </source>
</evidence>
<gene>
    <name evidence="4" type="ORF">AUR65_015955</name>
</gene>
<accession>A0A2P4NLX5</accession>
<dbReference type="GO" id="GO:0016853">
    <property type="term" value="F:isomerase activity"/>
    <property type="evidence" value="ECO:0007669"/>
    <property type="project" value="UniProtKB-KW"/>
</dbReference>
<dbReference type="PROSITE" id="PS00166">
    <property type="entry name" value="ENOYL_COA_HYDRATASE"/>
    <property type="match status" value="1"/>
</dbReference>
<dbReference type="Gene3D" id="3.90.226.10">
    <property type="entry name" value="2-enoyl-CoA Hydratase, Chain A, domain 1"/>
    <property type="match status" value="1"/>
</dbReference>
<dbReference type="FunFam" id="3.90.226.10:FF:000009">
    <property type="entry name" value="Carnitinyl-CoA dehydratase"/>
    <property type="match status" value="1"/>
</dbReference>
<dbReference type="FunFam" id="1.10.12.10:FF:000001">
    <property type="entry name" value="Probable enoyl-CoA hydratase, mitochondrial"/>
    <property type="match status" value="1"/>
</dbReference>
<dbReference type="RefSeq" id="WP_058567831.1">
    <property type="nucleotide sequence ID" value="NZ_LOPW02000018.1"/>
</dbReference>
<dbReference type="InterPro" id="IPR014748">
    <property type="entry name" value="Enoyl-CoA_hydra_C"/>
</dbReference>
<dbReference type="SUPFAM" id="SSF52096">
    <property type="entry name" value="ClpP/crotonase"/>
    <property type="match status" value="1"/>
</dbReference>
<dbReference type="InterPro" id="IPR001753">
    <property type="entry name" value="Enoyl-CoA_hydra/iso"/>
</dbReference>
<organism evidence="4 5">
    <name type="scientific">Haloferax marisrubri</name>
    <dbReference type="NCBI Taxonomy" id="1544719"/>
    <lineage>
        <taxon>Archaea</taxon>
        <taxon>Methanobacteriati</taxon>
        <taxon>Methanobacteriota</taxon>
        <taxon>Stenosarchaea group</taxon>
        <taxon>Halobacteria</taxon>
        <taxon>Halobacteriales</taxon>
        <taxon>Haloferacaceae</taxon>
        <taxon>Haloferax</taxon>
    </lineage>
</organism>
<evidence type="ECO:0000256" key="2">
    <source>
        <dbReference type="ARBA" id="ARBA00023239"/>
    </source>
</evidence>
<dbReference type="GO" id="GO:0016836">
    <property type="term" value="F:hydro-lyase activity"/>
    <property type="evidence" value="ECO:0007669"/>
    <property type="project" value="UniProtKB-ARBA"/>
</dbReference>
<dbReference type="CDD" id="cd06558">
    <property type="entry name" value="crotonase-like"/>
    <property type="match status" value="1"/>
</dbReference>
<dbReference type="Gene3D" id="1.10.12.10">
    <property type="entry name" value="Lyase 2-enoyl-coa Hydratase, Chain A, domain 2"/>
    <property type="match status" value="1"/>
</dbReference>
<dbReference type="Pfam" id="PF00378">
    <property type="entry name" value="ECH_1"/>
    <property type="match status" value="1"/>
</dbReference>
<keyword evidence="2" id="KW-0456">Lyase</keyword>
<comment type="caution">
    <text evidence="4">The sequence shown here is derived from an EMBL/GenBank/DDBJ whole genome shotgun (WGS) entry which is preliminary data.</text>
</comment>
<keyword evidence="5" id="KW-1185">Reference proteome</keyword>
<dbReference type="AlphaFoldDB" id="A0A2P4NLX5"/>
<dbReference type="InterPro" id="IPR029045">
    <property type="entry name" value="ClpP/crotonase-like_dom_sf"/>
</dbReference>
<dbReference type="GO" id="GO:0006635">
    <property type="term" value="P:fatty acid beta-oxidation"/>
    <property type="evidence" value="ECO:0007669"/>
    <property type="project" value="TreeGrafter"/>
</dbReference>
<dbReference type="InterPro" id="IPR018376">
    <property type="entry name" value="Enoyl-CoA_hyd/isom_CS"/>
</dbReference>
<name>A0A2P4NLX5_9EURY</name>
<dbReference type="PANTHER" id="PTHR11941">
    <property type="entry name" value="ENOYL-COA HYDRATASE-RELATED"/>
    <property type="match status" value="1"/>
</dbReference>
<evidence type="ECO:0000313" key="5">
    <source>
        <dbReference type="Proteomes" id="UP000053621"/>
    </source>
</evidence>
<evidence type="ECO:0000256" key="3">
    <source>
        <dbReference type="RuleBase" id="RU003707"/>
    </source>
</evidence>
<dbReference type="Proteomes" id="UP000053621">
    <property type="component" value="Unassembled WGS sequence"/>
</dbReference>
<reference evidence="4" key="1">
    <citation type="submission" date="2017-08" db="EMBL/GenBank/DDBJ databases">
        <title>Haloferax marisrubri sp. nov., isolated from the Discovery deep brine-seawater interface in the Red Sea.</title>
        <authorList>
            <person name="Zhang G."/>
            <person name="Stingl U."/>
        </authorList>
    </citation>
    <scope>NUCLEOTIDE SEQUENCE [LARGE SCALE GENOMIC DNA]</scope>
    <source>
        <strain evidence="4">SB3</strain>
    </source>
</reference>